<dbReference type="FunFam" id="3.40.50.300:FF:002432">
    <property type="entry name" value="ATP synthase subunit alpha, mitochondrial"/>
    <property type="match status" value="1"/>
</dbReference>
<protein>
    <recommendedName>
        <fullName evidence="12">AAA+ ATPase domain-containing protein</fullName>
    </recommendedName>
</protein>
<keyword evidence="14" id="KW-1185">Reference proteome</keyword>
<dbReference type="GO" id="GO:0043531">
    <property type="term" value="F:ADP binding"/>
    <property type="evidence" value="ECO:0007669"/>
    <property type="project" value="TreeGrafter"/>
</dbReference>
<evidence type="ECO:0000256" key="1">
    <source>
        <dbReference type="ARBA" id="ARBA00004370"/>
    </source>
</evidence>
<dbReference type="EMBL" id="SDOX01000011">
    <property type="protein sequence ID" value="TFJ85506.1"/>
    <property type="molecule type" value="Genomic_DNA"/>
</dbReference>
<dbReference type="GO" id="GO:0045259">
    <property type="term" value="C:proton-transporting ATP synthase complex"/>
    <property type="evidence" value="ECO:0007669"/>
    <property type="project" value="UniProtKB-KW"/>
</dbReference>
<keyword evidence="8" id="KW-0472">Membrane</keyword>
<dbReference type="Gene3D" id="2.40.30.20">
    <property type="match status" value="1"/>
</dbReference>
<dbReference type="GO" id="GO:0005524">
    <property type="term" value="F:ATP binding"/>
    <property type="evidence" value="ECO:0007669"/>
    <property type="project" value="UniProtKB-KW"/>
</dbReference>
<dbReference type="InterPro" id="IPR023366">
    <property type="entry name" value="ATP_synth_asu-like_sf"/>
</dbReference>
<dbReference type="Proteomes" id="UP000355283">
    <property type="component" value="Unassembled WGS sequence"/>
</dbReference>
<dbReference type="Gene3D" id="3.40.50.300">
    <property type="entry name" value="P-loop containing nucleotide triphosphate hydrolases"/>
    <property type="match status" value="1"/>
</dbReference>
<keyword evidence="5" id="KW-0375">Hydrogen ion transport</keyword>
<dbReference type="InterPro" id="IPR003593">
    <property type="entry name" value="AAA+_ATPase"/>
</dbReference>
<keyword evidence="7" id="KW-0406">Ion transport</keyword>
<feature type="region of interest" description="Disordered" evidence="11">
    <location>
        <begin position="620"/>
        <end position="647"/>
    </location>
</feature>
<dbReference type="InterPro" id="IPR036121">
    <property type="entry name" value="ATPase_F1/V1/A1_a/bsu_N_sf"/>
</dbReference>
<comment type="caution">
    <text evidence="13">The sequence shown here is derived from an EMBL/GenBank/DDBJ whole genome shotgun (WGS) entry which is preliminary data.</text>
</comment>
<keyword evidence="9" id="KW-0139">CF(1)</keyword>
<dbReference type="SMART" id="SM00382">
    <property type="entry name" value="AAA"/>
    <property type="match status" value="1"/>
</dbReference>
<dbReference type="AlphaFoldDB" id="A0A4D9D2A4"/>
<evidence type="ECO:0000256" key="3">
    <source>
        <dbReference type="ARBA" id="ARBA00022448"/>
    </source>
</evidence>
<evidence type="ECO:0000256" key="8">
    <source>
        <dbReference type="ARBA" id="ARBA00023136"/>
    </source>
</evidence>
<evidence type="ECO:0000259" key="12">
    <source>
        <dbReference type="SMART" id="SM00382"/>
    </source>
</evidence>
<evidence type="ECO:0000256" key="2">
    <source>
        <dbReference type="ARBA" id="ARBA00008936"/>
    </source>
</evidence>
<dbReference type="OrthoDB" id="150995at2759"/>
<sequence length="647" mass="69440">MAPHADLFLAELFGGVVNKAREGTLVQIHQSALARVSGLREAKIHDLVHFSQPDGSFTQGLVVDLEQNTVAVALLDKTMPVEGAHAILADTALSMPVGPSLLGRVVDPLGRPLPDLEPAMATKQVDSTESPSDRTSTKSSSSSSASFPSTPIMSSQHRAPGIMARKPLCHRLRTGVKVLDVFHPLGHGQSVGLFGRPGSGKSTLALQIIANQNTAAPIPSPTAPLHCVYVAIGQEPRAVHEAVDELTRRACFQHVTVVAATQDMPPGLRFLAPFAGCAQGEYWRDRGGRVLVVCDDLSRHAAAYSEMAKFMQKPEVEHGLALHGPLLERCAQMSDAKGGGAMTGLVVVEGEVTSGQEGGVGGGKEDGGHGLAHRINSLVDHAITLNVGLAQRRVFPAVDVTQQMNLPSAGAALLPEPAKWCVQQLRMMWAEALDKEAGAKLAERLGIQAVEEGEEGKVEWLEYLKKVRLLFEQRGPSGEGAVLWTDEAGMVLLLMCCLQRQVLGHLDAGTVRALERIMAEELPRAAGWRKLRREVEALTQHADVRTVAEAFAEAHMTAQRRVKGVEREGDGGRGEFGQGGVTSPSMGKEGLALNEEVNRVYKRCSDVLAHAINYAQKKQQIAKLTNSADEAGDIARSRSQTNVSRRR</sequence>
<evidence type="ECO:0000256" key="9">
    <source>
        <dbReference type="ARBA" id="ARBA00023196"/>
    </source>
</evidence>
<keyword evidence="3" id="KW-0813">Transport</keyword>
<dbReference type="InterPro" id="IPR027417">
    <property type="entry name" value="P-loop_NTPase"/>
</dbReference>
<feature type="compositionally biased region" description="Basic and acidic residues" evidence="11">
    <location>
        <begin position="563"/>
        <end position="573"/>
    </location>
</feature>
<dbReference type="InterPro" id="IPR005294">
    <property type="entry name" value="ATP_synth_F1_asu"/>
</dbReference>
<evidence type="ECO:0000256" key="4">
    <source>
        <dbReference type="ARBA" id="ARBA00022741"/>
    </source>
</evidence>
<dbReference type="Pfam" id="PF00006">
    <property type="entry name" value="ATP-synt_ab"/>
    <property type="match status" value="1"/>
</dbReference>
<gene>
    <name evidence="13" type="ORF">NSK_003016</name>
</gene>
<evidence type="ECO:0000256" key="11">
    <source>
        <dbReference type="SAM" id="MobiDB-lite"/>
    </source>
</evidence>
<evidence type="ECO:0000256" key="5">
    <source>
        <dbReference type="ARBA" id="ARBA00022781"/>
    </source>
</evidence>
<dbReference type="InterPro" id="IPR000194">
    <property type="entry name" value="ATPase_F1/V1/A1_a/bsu_nucl-bd"/>
</dbReference>
<comment type="similarity">
    <text evidence="2">Belongs to the ATPase alpha/beta chains family.</text>
</comment>
<keyword evidence="10" id="KW-0066">ATP synthesis</keyword>
<feature type="region of interest" description="Disordered" evidence="11">
    <location>
        <begin position="559"/>
        <end position="588"/>
    </location>
</feature>
<dbReference type="SUPFAM" id="SSF50615">
    <property type="entry name" value="N-terminal domain of alpha and beta subunits of F1 ATP synthase"/>
    <property type="match status" value="1"/>
</dbReference>
<dbReference type="PANTHER" id="PTHR48082:SF2">
    <property type="entry name" value="ATP SYNTHASE SUBUNIT ALPHA, MITOCHONDRIAL"/>
    <property type="match status" value="1"/>
</dbReference>
<evidence type="ECO:0000256" key="7">
    <source>
        <dbReference type="ARBA" id="ARBA00023065"/>
    </source>
</evidence>
<evidence type="ECO:0000313" key="14">
    <source>
        <dbReference type="Proteomes" id="UP000355283"/>
    </source>
</evidence>
<feature type="compositionally biased region" description="Polar residues" evidence="11">
    <location>
        <begin position="637"/>
        <end position="647"/>
    </location>
</feature>
<comment type="subcellular location">
    <subcellularLocation>
        <location evidence="1">Membrane</location>
    </subcellularLocation>
</comment>
<dbReference type="PANTHER" id="PTHR48082">
    <property type="entry name" value="ATP SYNTHASE SUBUNIT ALPHA, MITOCHONDRIAL"/>
    <property type="match status" value="1"/>
</dbReference>
<feature type="compositionally biased region" description="Low complexity" evidence="11">
    <location>
        <begin position="137"/>
        <end position="155"/>
    </location>
</feature>
<dbReference type="SUPFAM" id="SSF52540">
    <property type="entry name" value="P-loop containing nucleoside triphosphate hydrolases"/>
    <property type="match status" value="1"/>
</dbReference>
<evidence type="ECO:0000313" key="13">
    <source>
        <dbReference type="EMBL" id="TFJ85506.1"/>
    </source>
</evidence>
<reference evidence="13 14" key="1">
    <citation type="submission" date="2019-01" db="EMBL/GenBank/DDBJ databases">
        <title>Nuclear Genome Assembly of the Microalgal Biofuel strain Nannochloropsis salina CCMP1776.</title>
        <authorList>
            <person name="Hovde B."/>
        </authorList>
    </citation>
    <scope>NUCLEOTIDE SEQUENCE [LARGE SCALE GENOMIC DNA]</scope>
    <source>
        <strain evidence="13 14">CCMP1776</strain>
    </source>
</reference>
<name>A0A4D9D2A4_9STRA</name>
<dbReference type="GO" id="GO:0046933">
    <property type="term" value="F:proton-transporting ATP synthase activity, rotational mechanism"/>
    <property type="evidence" value="ECO:0007669"/>
    <property type="project" value="InterPro"/>
</dbReference>
<feature type="region of interest" description="Disordered" evidence="11">
    <location>
        <begin position="113"/>
        <end position="160"/>
    </location>
</feature>
<feature type="domain" description="AAA+ ATPase" evidence="12">
    <location>
        <begin position="187"/>
        <end position="524"/>
    </location>
</feature>
<proteinExistence type="inferred from homology"/>
<keyword evidence="6" id="KW-0067">ATP-binding</keyword>
<organism evidence="13 14">
    <name type="scientific">Nannochloropsis salina CCMP1776</name>
    <dbReference type="NCBI Taxonomy" id="1027361"/>
    <lineage>
        <taxon>Eukaryota</taxon>
        <taxon>Sar</taxon>
        <taxon>Stramenopiles</taxon>
        <taxon>Ochrophyta</taxon>
        <taxon>Eustigmatophyceae</taxon>
        <taxon>Eustigmatales</taxon>
        <taxon>Monodopsidaceae</taxon>
        <taxon>Microchloropsis</taxon>
        <taxon>Microchloropsis salina</taxon>
    </lineage>
</organism>
<accession>A0A4D9D2A4</accession>
<evidence type="ECO:0000256" key="6">
    <source>
        <dbReference type="ARBA" id="ARBA00022840"/>
    </source>
</evidence>
<keyword evidence="4" id="KW-0547">Nucleotide-binding</keyword>
<evidence type="ECO:0000256" key="10">
    <source>
        <dbReference type="ARBA" id="ARBA00023310"/>
    </source>
</evidence>